<proteinExistence type="predicted"/>
<sequence length="273" mass="29045">MAFNNFIPELWSDMLLEEWTAQTVFANLVNREYEGIASKGNVVHIAGVVAPTVKDYKAAGRQTSADAISDTGVDLLIDQEKSIDFLVDDIDRVQVAGSLEAYTRAGATALATDTDKFIADLLVDNGTALSGSAPTDADDAFDLIATALKELTKANVPNVGRVVVVNAEMAFWLRSSGSKLTSADTSGDAAGLRAGTIGNLLGARIVESNNLRDTDDEQFVAFHPSAAAYVSQIDTVEALRDQDSFSDRIRALHVYGGKVVRPTGVVVFNKTGS</sequence>
<accession>A0A076YND2</accession>
<protein>
    <submittedName>
        <fullName evidence="1">Major capsid protein</fullName>
    </submittedName>
</protein>
<dbReference type="RefSeq" id="YP_009125185.1">
    <property type="nucleotide sequence ID" value="NC_026595.1"/>
</dbReference>
<dbReference type="KEGG" id="vg:23679887"/>
<keyword evidence="2" id="KW-1185">Reference proteome</keyword>
<reference evidence="1 2" key="1">
    <citation type="submission" date="2014-07" db="EMBL/GenBank/DDBJ databases">
        <authorList>
            <person name="Trisler C."/>
            <person name="Antis N."/>
            <person name="Arceneaux J."/>
            <person name="Baudin R."/>
            <person name="Beutner R."/>
            <person name="Borque M."/>
            <person name="Crawford L."/>
            <person name="Fontenot A."/>
            <person name="Gillikin B."/>
            <person name="Hayes M."/>
            <person name="Jackson S."/>
            <person name="Johnston R."/>
            <person name="Kurz M."/>
            <person name="Mouawad M."/>
            <person name="Reed A."/>
            <person name="Rizzo E."/>
            <person name="Schilling C."/>
            <person name="Streeter Z."/>
            <person name="Vu J."/>
            <person name="Wilson T."/>
            <person name="Harmson J."/>
            <person name="Bhuiyan S."/>
            <person name="Scott A."/>
            <person name="Miller B."/>
            <person name="Jones J.D."/>
            <person name="Gissendanner C.R."/>
            <person name="Wiedemeier A.M."/>
            <person name="Findley A.M."/>
            <person name="Buck G.A."/>
            <person name="Campbell R."/>
            <person name="Carvalho M.R."/>
            <person name="Duckworth R.A."/>
            <person name="Dunn T."/>
            <person name="Halpern C."/>
            <person name="Johnson A."/>
            <person name="Kiflezghi M.G."/>
            <person name="Lee V."/>
            <person name="Loviza R.A."/>
            <person name="Serrano M.G."/>
            <person name="Shah Z.V."/>
            <person name="Sharma K."/>
            <person name="Voegtly L.J."/>
            <person name="Walstead R."/>
            <person name="Wang Y.P."/>
            <person name="Bradley K.W."/>
            <person name="Barker L.P."/>
            <person name="Asai D.J."/>
            <person name="Bowman C.A."/>
            <person name="Russell D.A."/>
            <person name="Pope W.H."/>
            <person name="Jacobs-Sera D."/>
            <person name="Hendrix R.W."/>
            <person name="Hatfull G.F."/>
        </authorList>
    </citation>
    <scope>NUCLEOTIDE SEQUENCE [LARGE SCALE GENOMIC DNA]</scope>
</reference>
<dbReference type="GeneID" id="23679887"/>
<dbReference type="OrthoDB" id="5877at10239"/>
<dbReference type="Proteomes" id="UP000202249">
    <property type="component" value="Segment"/>
</dbReference>
<dbReference type="EMBL" id="KM101122">
    <property type="protein sequence ID" value="AIK69113.1"/>
    <property type="molecule type" value="Genomic_DNA"/>
</dbReference>
<evidence type="ECO:0000313" key="1">
    <source>
        <dbReference type="EMBL" id="AIK69113.1"/>
    </source>
</evidence>
<name>A0A076YND2_9CAUD</name>
<evidence type="ECO:0000313" key="2">
    <source>
        <dbReference type="Proteomes" id="UP000202249"/>
    </source>
</evidence>
<gene>
    <name evidence="1" type="primary">6</name>
    <name evidence="1" type="ORF">PBI_HADES_6</name>
</gene>
<organism evidence="1 2">
    <name type="scientific">Mycobacterium phage Hades</name>
    <dbReference type="NCBI Taxonomy" id="1527511"/>
    <lineage>
        <taxon>Viruses</taxon>
        <taxon>Duplodnaviria</taxon>
        <taxon>Heunggongvirae</taxon>
        <taxon>Uroviricota</taxon>
        <taxon>Caudoviricetes</taxon>
        <taxon>Gracegardnervirinae</taxon>
        <taxon>Cheoctovirus</taxon>
        <taxon>Cheoctovirus hades</taxon>
    </lineage>
</organism>
<dbReference type="SUPFAM" id="SSF56563">
    <property type="entry name" value="Major capsid protein gp5"/>
    <property type="match status" value="1"/>
</dbReference>